<dbReference type="Gene3D" id="1.20.120.1750">
    <property type="match status" value="1"/>
</dbReference>
<dbReference type="Pfam" id="PF22191">
    <property type="entry name" value="IBR_1"/>
    <property type="match status" value="1"/>
</dbReference>
<dbReference type="Gene3D" id="3.30.40.10">
    <property type="entry name" value="Zinc/RING finger domain, C3HC4 (zinc finger)"/>
    <property type="match status" value="1"/>
</dbReference>
<dbReference type="Proteomes" id="UP000266861">
    <property type="component" value="Unassembled WGS sequence"/>
</dbReference>
<dbReference type="PROSITE" id="PS51873">
    <property type="entry name" value="TRIAD"/>
    <property type="match status" value="1"/>
</dbReference>
<reference evidence="13 14" key="1">
    <citation type="submission" date="2018-08" db="EMBL/GenBank/DDBJ databases">
        <title>Genome and evolution of the arbuscular mycorrhizal fungus Diversispora epigaea (formerly Glomus versiforme) and its bacterial endosymbionts.</title>
        <authorList>
            <person name="Sun X."/>
            <person name="Fei Z."/>
            <person name="Harrison M."/>
        </authorList>
    </citation>
    <scope>NUCLEOTIDE SEQUENCE [LARGE SCALE GENOMIC DNA]</scope>
    <source>
        <strain evidence="13 14">IT104</strain>
    </source>
</reference>
<dbReference type="GO" id="GO:0008270">
    <property type="term" value="F:zinc ion binding"/>
    <property type="evidence" value="ECO:0007669"/>
    <property type="project" value="UniProtKB-KW"/>
</dbReference>
<keyword evidence="7" id="KW-0833">Ubl conjugation pathway</keyword>
<keyword evidence="6 9" id="KW-0863">Zinc-finger</keyword>
<evidence type="ECO:0000256" key="6">
    <source>
        <dbReference type="ARBA" id="ARBA00022771"/>
    </source>
</evidence>
<evidence type="ECO:0000313" key="14">
    <source>
        <dbReference type="Proteomes" id="UP000266861"/>
    </source>
</evidence>
<keyword evidence="5" id="KW-0677">Repeat</keyword>
<comment type="caution">
    <text evidence="13">The sequence shown here is derived from an EMBL/GenBank/DDBJ whole genome shotgun (WGS) entry which is preliminary data.</text>
</comment>
<dbReference type="PANTHER" id="PTHR11685">
    <property type="entry name" value="RBR FAMILY RING FINGER AND IBR DOMAIN-CONTAINING"/>
    <property type="match status" value="1"/>
</dbReference>
<dbReference type="InterPro" id="IPR002867">
    <property type="entry name" value="IBR_dom"/>
</dbReference>
<evidence type="ECO:0000256" key="4">
    <source>
        <dbReference type="ARBA" id="ARBA00022723"/>
    </source>
</evidence>
<name>A0A397GZJ9_9GLOM</name>
<dbReference type="STRING" id="1348612.A0A397GZJ9"/>
<dbReference type="InterPro" id="IPR044066">
    <property type="entry name" value="TRIAD_supradom"/>
</dbReference>
<feature type="region of interest" description="Disordered" evidence="10">
    <location>
        <begin position="1"/>
        <end position="27"/>
    </location>
</feature>
<comment type="catalytic activity">
    <reaction evidence="1">
        <text>[E2 ubiquitin-conjugating enzyme]-S-ubiquitinyl-L-cysteine + [acceptor protein]-L-lysine = [E2 ubiquitin-conjugating enzyme]-L-cysteine + [acceptor protein]-N(6)-ubiquitinyl-L-lysine.</text>
        <dbReference type="EC" id="2.3.2.31"/>
    </reaction>
</comment>
<accession>A0A397GZJ9</accession>
<dbReference type="EMBL" id="PQFF01000361">
    <property type="protein sequence ID" value="RHZ56107.1"/>
    <property type="molecule type" value="Genomic_DNA"/>
</dbReference>
<feature type="domain" description="RING-type" evidence="11">
    <location>
        <begin position="38"/>
        <end position="87"/>
    </location>
</feature>
<evidence type="ECO:0000256" key="3">
    <source>
        <dbReference type="ARBA" id="ARBA00022679"/>
    </source>
</evidence>
<evidence type="ECO:0000256" key="8">
    <source>
        <dbReference type="ARBA" id="ARBA00022833"/>
    </source>
</evidence>
<feature type="domain" description="RING-type" evidence="12">
    <location>
        <begin position="34"/>
        <end position="248"/>
    </location>
</feature>
<dbReference type="GO" id="GO:0016567">
    <property type="term" value="P:protein ubiquitination"/>
    <property type="evidence" value="ECO:0007669"/>
    <property type="project" value="InterPro"/>
</dbReference>
<evidence type="ECO:0000256" key="10">
    <source>
        <dbReference type="SAM" id="MobiDB-lite"/>
    </source>
</evidence>
<keyword evidence="8" id="KW-0862">Zinc</keyword>
<evidence type="ECO:0000256" key="1">
    <source>
        <dbReference type="ARBA" id="ARBA00001798"/>
    </source>
</evidence>
<dbReference type="InterPro" id="IPR013083">
    <property type="entry name" value="Znf_RING/FYVE/PHD"/>
</dbReference>
<dbReference type="Pfam" id="PF01485">
    <property type="entry name" value="IBR"/>
    <property type="match status" value="1"/>
</dbReference>
<protein>
    <recommendedName>
        <fullName evidence="2">RBR-type E3 ubiquitin transferase</fullName>
        <ecNumber evidence="2">2.3.2.31</ecNumber>
    </recommendedName>
</protein>
<evidence type="ECO:0000256" key="5">
    <source>
        <dbReference type="ARBA" id="ARBA00022737"/>
    </source>
</evidence>
<keyword evidence="14" id="KW-1185">Reference proteome</keyword>
<dbReference type="SMART" id="SM00647">
    <property type="entry name" value="IBR"/>
    <property type="match status" value="2"/>
</dbReference>
<evidence type="ECO:0000313" key="13">
    <source>
        <dbReference type="EMBL" id="RHZ56107.1"/>
    </source>
</evidence>
<dbReference type="CDD" id="cd20335">
    <property type="entry name" value="BRcat_RBR"/>
    <property type="match status" value="1"/>
</dbReference>
<dbReference type="OrthoDB" id="1431934at2759"/>
<gene>
    <name evidence="13" type="ORF">Glove_406g41</name>
</gene>
<sequence length="252" mass="28575">MGSASSTSIPPPVSYGHNTSDTYPSGRTNNNNISTIECHICIDRYSKSKFQKITEKCTHKNDICNTCVDKHISSRMEDKGDIIINCPHFGCGKEFEFNDIKRIATKKVFERYDTLALRKVLQSTPEFRWCKNANCGSGQIHFEGDEAPIMTCNACKSKSCYTHDVPWHEDKTCTEYEKFRKGADAATTDYLQRETKPCPKCGIKIAKNGGCNHMTCTVSSCKYEFCWLCMADFNEIRKNGNKSHQPTCQFYA</sequence>
<proteinExistence type="predicted"/>
<dbReference type="GO" id="GO:0061630">
    <property type="term" value="F:ubiquitin protein ligase activity"/>
    <property type="evidence" value="ECO:0007669"/>
    <property type="project" value="UniProtKB-EC"/>
</dbReference>
<dbReference type="SUPFAM" id="SSF57850">
    <property type="entry name" value="RING/U-box"/>
    <property type="match status" value="3"/>
</dbReference>
<dbReference type="EC" id="2.3.2.31" evidence="2"/>
<organism evidence="13 14">
    <name type="scientific">Diversispora epigaea</name>
    <dbReference type="NCBI Taxonomy" id="1348612"/>
    <lineage>
        <taxon>Eukaryota</taxon>
        <taxon>Fungi</taxon>
        <taxon>Fungi incertae sedis</taxon>
        <taxon>Mucoromycota</taxon>
        <taxon>Glomeromycotina</taxon>
        <taxon>Glomeromycetes</taxon>
        <taxon>Diversisporales</taxon>
        <taxon>Diversisporaceae</taxon>
        <taxon>Diversispora</taxon>
    </lineage>
</organism>
<dbReference type="InterPro" id="IPR001841">
    <property type="entry name" value="Znf_RING"/>
</dbReference>
<evidence type="ECO:0000256" key="2">
    <source>
        <dbReference type="ARBA" id="ARBA00012251"/>
    </source>
</evidence>
<evidence type="ECO:0000259" key="12">
    <source>
        <dbReference type="PROSITE" id="PS51873"/>
    </source>
</evidence>
<dbReference type="AlphaFoldDB" id="A0A397GZJ9"/>
<evidence type="ECO:0000256" key="9">
    <source>
        <dbReference type="PROSITE-ProRule" id="PRU00175"/>
    </source>
</evidence>
<evidence type="ECO:0000256" key="7">
    <source>
        <dbReference type="ARBA" id="ARBA00022786"/>
    </source>
</evidence>
<keyword evidence="3" id="KW-0808">Transferase</keyword>
<keyword evidence="4" id="KW-0479">Metal-binding</keyword>
<dbReference type="PROSITE" id="PS50089">
    <property type="entry name" value="ZF_RING_2"/>
    <property type="match status" value="1"/>
</dbReference>
<dbReference type="InterPro" id="IPR031127">
    <property type="entry name" value="E3_UB_ligase_RBR"/>
</dbReference>
<feature type="compositionally biased region" description="Polar residues" evidence="10">
    <location>
        <begin position="16"/>
        <end position="27"/>
    </location>
</feature>
<evidence type="ECO:0000259" key="11">
    <source>
        <dbReference type="PROSITE" id="PS50089"/>
    </source>
</evidence>